<evidence type="ECO:0000313" key="1">
    <source>
        <dbReference type="EMBL" id="MDQ0449648.1"/>
    </source>
</evidence>
<name>A0ABU0I4V2_9HYPH</name>
<dbReference type="SUPFAM" id="SSF143011">
    <property type="entry name" value="RelE-like"/>
    <property type="match status" value="1"/>
</dbReference>
<reference evidence="1 2" key="1">
    <citation type="submission" date="2023-07" db="EMBL/GenBank/DDBJ databases">
        <title>Genomic Encyclopedia of Type Strains, Phase IV (KMG-IV): sequencing the most valuable type-strain genomes for metagenomic binning, comparative biology and taxonomic classification.</title>
        <authorList>
            <person name="Goeker M."/>
        </authorList>
    </citation>
    <scope>NUCLEOTIDE SEQUENCE [LARGE SCALE GENOMIC DNA]</scope>
    <source>
        <strain evidence="1 2">DSM 19013</strain>
    </source>
</reference>
<organism evidence="1 2">
    <name type="scientific">Methylobacterium aerolatum</name>
    <dbReference type="NCBI Taxonomy" id="418708"/>
    <lineage>
        <taxon>Bacteria</taxon>
        <taxon>Pseudomonadati</taxon>
        <taxon>Pseudomonadota</taxon>
        <taxon>Alphaproteobacteria</taxon>
        <taxon>Hyphomicrobiales</taxon>
        <taxon>Methylobacteriaceae</taxon>
        <taxon>Methylobacterium</taxon>
    </lineage>
</organism>
<accession>A0ABU0I4V2</accession>
<dbReference type="InterPro" id="IPR007711">
    <property type="entry name" value="HigB-1"/>
</dbReference>
<dbReference type="PANTHER" id="PTHR40266">
    <property type="entry name" value="TOXIN HIGB-1"/>
    <property type="match status" value="1"/>
</dbReference>
<comment type="caution">
    <text evidence="1">The sequence shown here is derived from an EMBL/GenBank/DDBJ whole genome shotgun (WGS) entry which is preliminary data.</text>
</comment>
<dbReference type="RefSeq" id="WP_238205243.1">
    <property type="nucleotide sequence ID" value="NZ_BPQE01000021.1"/>
</dbReference>
<evidence type="ECO:0000313" key="2">
    <source>
        <dbReference type="Proteomes" id="UP001231124"/>
    </source>
</evidence>
<dbReference type="Proteomes" id="UP001231124">
    <property type="component" value="Unassembled WGS sequence"/>
</dbReference>
<dbReference type="InterPro" id="IPR035093">
    <property type="entry name" value="RelE/ParE_toxin_dom_sf"/>
</dbReference>
<keyword evidence="2" id="KW-1185">Reference proteome</keyword>
<dbReference type="PANTHER" id="PTHR40266:SF2">
    <property type="entry name" value="TOXIN HIGB-1"/>
    <property type="match status" value="1"/>
</dbReference>
<sequence>MIQSYADRTTEAFVRDGTCKAGWQSCAKVAARKLDMLDAATVLDELRSPPGNRLEALTGDREGQWSIRINDQWRICFRWGDAGPEAVEVVDYH</sequence>
<dbReference type="Gene3D" id="3.30.2310.20">
    <property type="entry name" value="RelE-like"/>
    <property type="match status" value="1"/>
</dbReference>
<dbReference type="Pfam" id="PF05015">
    <property type="entry name" value="HigB-like_toxin"/>
    <property type="match status" value="1"/>
</dbReference>
<protein>
    <submittedName>
        <fullName evidence="1">Proteic killer suppression protein</fullName>
    </submittedName>
</protein>
<proteinExistence type="predicted"/>
<dbReference type="EMBL" id="JAUSVP010000016">
    <property type="protein sequence ID" value="MDQ0449648.1"/>
    <property type="molecule type" value="Genomic_DNA"/>
</dbReference>
<gene>
    <name evidence="1" type="ORF">QO012_004170</name>
</gene>